<comment type="similarity">
    <text evidence="5">Belongs to the histone deacetylase family. HD Type 1 subfamily.</text>
</comment>
<evidence type="ECO:0000313" key="10">
    <source>
        <dbReference type="Proteomes" id="UP000695023"/>
    </source>
</evidence>
<dbReference type="GO" id="GO:0016581">
    <property type="term" value="C:NuRD complex"/>
    <property type="evidence" value="ECO:0007669"/>
    <property type="project" value="TreeGrafter"/>
</dbReference>
<dbReference type="Proteomes" id="UP000695023">
    <property type="component" value="Unplaced"/>
</dbReference>
<keyword evidence="2" id="KW-0678">Repressor</keyword>
<dbReference type="EC" id="3.5.1.98" evidence="1 5"/>
<feature type="binding site" evidence="7">
    <location>
        <position position="180"/>
    </location>
    <ligand>
        <name>a divalent metal cation</name>
        <dbReference type="ChEBI" id="CHEBI:60240"/>
    </ligand>
</feature>
<dbReference type="PANTHER" id="PTHR10625:SF46">
    <property type="entry name" value="HISTONE DEACETYLASE 2"/>
    <property type="match status" value="1"/>
</dbReference>
<feature type="domain" description="Histone deacetylase" evidence="9">
    <location>
        <begin position="30"/>
        <end position="250"/>
    </location>
</feature>
<dbReference type="AlphaFoldDB" id="A0A9Y6JHD3"/>
<feature type="compositionally biased region" description="Basic residues" evidence="8">
    <location>
        <begin position="356"/>
        <end position="365"/>
    </location>
</feature>
<evidence type="ECO:0000259" key="9">
    <source>
        <dbReference type="Pfam" id="PF00850"/>
    </source>
</evidence>
<keyword evidence="10" id="KW-1185">Reference proteome</keyword>
<evidence type="ECO:0000256" key="3">
    <source>
        <dbReference type="ARBA" id="ARBA00022801"/>
    </source>
</evidence>
<dbReference type="InterPro" id="IPR023696">
    <property type="entry name" value="Ureohydrolase_dom_sf"/>
</dbReference>
<dbReference type="GeneID" id="102207914"/>
<evidence type="ECO:0000256" key="1">
    <source>
        <dbReference type="ARBA" id="ARBA00012111"/>
    </source>
</evidence>
<dbReference type="InterPro" id="IPR000286">
    <property type="entry name" value="HDACs"/>
</dbReference>
<dbReference type="GO" id="GO:0031507">
    <property type="term" value="P:heterochromatin formation"/>
    <property type="evidence" value="ECO:0007669"/>
    <property type="project" value="TreeGrafter"/>
</dbReference>
<feature type="binding site" evidence="7">
    <location>
        <position position="178"/>
    </location>
    <ligand>
        <name>a divalent metal cation</name>
        <dbReference type="ChEBI" id="CHEBI:60240"/>
    </ligand>
</feature>
<dbReference type="GO" id="GO:0141221">
    <property type="term" value="F:histone deacetylase activity, hydrolytic mechanism"/>
    <property type="evidence" value="ECO:0007669"/>
    <property type="project" value="UniProtKB-EC"/>
</dbReference>
<organism evidence="10 11">
    <name type="scientific">Pundamilia nyererei</name>
    <dbReference type="NCBI Taxonomy" id="303518"/>
    <lineage>
        <taxon>Eukaryota</taxon>
        <taxon>Metazoa</taxon>
        <taxon>Chordata</taxon>
        <taxon>Craniata</taxon>
        <taxon>Vertebrata</taxon>
        <taxon>Euteleostomi</taxon>
        <taxon>Actinopterygii</taxon>
        <taxon>Neopterygii</taxon>
        <taxon>Teleostei</taxon>
        <taxon>Neoteleostei</taxon>
        <taxon>Acanthomorphata</taxon>
        <taxon>Ovalentaria</taxon>
        <taxon>Cichlomorphae</taxon>
        <taxon>Cichliformes</taxon>
        <taxon>Cichlidae</taxon>
        <taxon>African cichlids</taxon>
        <taxon>Pseudocrenilabrinae</taxon>
        <taxon>Haplochromini</taxon>
        <taxon>Pundamilia</taxon>
    </lineage>
</organism>
<dbReference type="InterPro" id="IPR037138">
    <property type="entry name" value="His_deacetylse_dom_sf"/>
</dbReference>
<reference evidence="11" key="1">
    <citation type="submission" date="2025-08" db="UniProtKB">
        <authorList>
            <consortium name="RefSeq"/>
        </authorList>
    </citation>
    <scope>IDENTIFICATION</scope>
</reference>
<dbReference type="InterPro" id="IPR003084">
    <property type="entry name" value="HDAC_I/II"/>
</dbReference>
<keyword evidence="7" id="KW-0479">Metal-binding</keyword>
<feature type="active site" description="Proton acceptor" evidence="6">
    <location>
        <position position="143"/>
    </location>
</feature>
<dbReference type="PANTHER" id="PTHR10625">
    <property type="entry name" value="HISTONE DEACETYLASE HDAC1-RELATED"/>
    <property type="match status" value="1"/>
</dbReference>
<dbReference type="RefSeq" id="XP_013769594.1">
    <property type="nucleotide sequence ID" value="XM_013914140.1"/>
</dbReference>
<name>A0A9Y6JHD3_9CICH</name>
<dbReference type="Gene3D" id="3.40.800.20">
    <property type="entry name" value="Histone deacetylase domain"/>
    <property type="match status" value="2"/>
</dbReference>
<keyword evidence="4 5" id="KW-0156">Chromatin regulator</keyword>
<protein>
    <recommendedName>
        <fullName evidence="1 5">Histone deacetylase</fullName>
        <ecNumber evidence="1 5">3.5.1.98</ecNumber>
    </recommendedName>
</protein>
<evidence type="ECO:0000256" key="6">
    <source>
        <dbReference type="PIRSR" id="PIRSR037913-1"/>
    </source>
</evidence>
<evidence type="ECO:0000256" key="5">
    <source>
        <dbReference type="PIRNR" id="PIRNR037913"/>
    </source>
</evidence>
<proteinExistence type="inferred from homology"/>
<dbReference type="FunFam" id="3.40.800.20:FF:000034">
    <property type="entry name" value="Histone deacetylase 19"/>
    <property type="match status" value="1"/>
</dbReference>
<comment type="catalytic activity">
    <reaction evidence="5">
        <text>N(6)-acetyl-L-lysyl-[histone] + H2O = L-lysyl-[histone] + acetate</text>
        <dbReference type="Rhea" id="RHEA:58196"/>
        <dbReference type="Rhea" id="RHEA-COMP:9845"/>
        <dbReference type="Rhea" id="RHEA-COMP:11338"/>
        <dbReference type="ChEBI" id="CHEBI:15377"/>
        <dbReference type="ChEBI" id="CHEBI:29969"/>
        <dbReference type="ChEBI" id="CHEBI:30089"/>
        <dbReference type="ChEBI" id="CHEBI:61930"/>
        <dbReference type="EC" id="3.5.1.98"/>
    </reaction>
</comment>
<comment type="subcellular location">
    <subcellularLocation>
        <location evidence="5">Nucleus</location>
    </subcellularLocation>
</comment>
<dbReference type="GO" id="GO:0046872">
    <property type="term" value="F:metal ion binding"/>
    <property type="evidence" value="ECO:0007669"/>
    <property type="project" value="UniProtKB-KW"/>
</dbReference>
<dbReference type="InterPro" id="IPR023801">
    <property type="entry name" value="His_deacetylse_dom"/>
</dbReference>
<evidence type="ECO:0000256" key="8">
    <source>
        <dbReference type="SAM" id="MobiDB-lite"/>
    </source>
</evidence>
<feature type="compositionally biased region" description="Acidic residues" evidence="8">
    <location>
        <begin position="339"/>
        <end position="349"/>
    </location>
</feature>
<feature type="compositionally biased region" description="Basic and acidic residues" evidence="8">
    <location>
        <begin position="366"/>
        <end position="402"/>
    </location>
</feature>
<sequence>MAYTTAGGTKKKVCYYYDGDIGNYYYGQGHPMKPHRIRMTHNLLLNYGLYRKMEVYRPHKATADEMTKYHSDDYIKFLRSIRPDNMSEFSKQMQRFNVGEDCPVFDGLFEFCQLSAGGSAAGSVKLNRQQTDIAVNWAGGLHHAKKSEASGFCYVNDIVLAILELLKYHQRVLYIDIDIHHGDGVEEAFYTTDRVMTVSFHKYGEYFPGTGDLRDIGAGKGKYYAVNFPLRDGIDDESYEQIFKPLALELPYNDYFEYFGPDFKLHISPSNMTNQNSQEYMDKIKQRLFENLRMLPHAPGVQMQAIPGDAVPDDTVDEDTEDPDKRLSIRATDKRIACDEEFSDSEDEGEGGRRNTANHKKGAKRPRVDEDKQEGEEKKADIKEEEKTKDSSAEKTDSKSVKTEQTSST</sequence>
<dbReference type="PRINTS" id="PR01270">
    <property type="entry name" value="HDASUPER"/>
</dbReference>
<gene>
    <name evidence="11" type="primary">LOC102207914</name>
</gene>
<dbReference type="Pfam" id="PF00850">
    <property type="entry name" value="Hist_deacetyl"/>
    <property type="match status" value="1"/>
</dbReference>
<dbReference type="PIRSF" id="PIRSF037913">
    <property type="entry name" value="His_deacetylse_1"/>
    <property type="match status" value="1"/>
</dbReference>
<evidence type="ECO:0000313" key="11">
    <source>
        <dbReference type="RefSeq" id="XP_013769594.1"/>
    </source>
</evidence>
<feature type="compositionally biased region" description="Basic and acidic residues" evidence="8">
    <location>
        <begin position="323"/>
        <end position="338"/>
    </location>
</feature>
<evidence type="ECO:0000256" key="2">
    <source>
        <dbReference type="ARBA" id="ARBA00022491"/>
    </source>
</evidence>
<feature type="compositionally biased region" description="Acidic residues" evidence="8">
    <location>
        <begin position="311"/>
        <end position="322"/>
    </location>
</feature>
<dbReference type="SUPFAM" id="SSF52768">
    <property type="entry name" value="Arginase/deacetylase"/>
    <property type="match status" value="1"/>
</dbReference>
<dbReference type="PRINTS" id="PR01271">
    <property type="entry name" value="HISDACETLASE"/>
</dbReference>
<keyword evidence="5" id="KW-0805">Transcription regulation</keyword>
<evidence type="ECO:0000256" key="7">
    <source>
        <dbReference type="PIRSR" id="PIRSR037913-3"/>
    </source>
</evidence>
<accession>A0A9Y6JHD3</accession>
<feature type="region of interest" description="Disordered" evidence="8">
    <location>
        <begin position="303"/>
        <end position="409"/>
    </location>
</feature>
<evidence type="ECO:0000256" key="4">
    <source>
        <dbReference type="ARBA" id="ARBA00022853"/>
    </source>
</evidence>
<keyword evidence="5" id="KW-0539">Nucleus</keyword>
<keyword evidence="5" id="KW-0804">Transcription</keyword>
<keyword evidence="3 5" id="KW-0378">Hydrolase</keyword>